<reference evidence="2 3" key="1">
    <citation type="submission" date="2016-10" db="EMBL/GenBank/DDBJ databases">
        <authorList>
            <person name="de Groot N.N."/>
        </authorList>
    </citation>
    <scope>NUCLEOTIDE SEQUENCE [LARGE SCALE GENOMIC DNA]</scope>
    <source>
        <strain evidence="2 3">LMG 18387</strain>
    </source>
</reference>
<sequence>MSIDNHAVSAGARCACLCTALAFATTAAALEITPGDYEPLPADTTALLLYYQHAERSTFRQGGDTLSDDFRMRSDIGLLRLIHGIRLADRVSFEPQFILPFGHLHAAGEAAGLGQASGLGDLILGAPLKFSLDTPGRDVLAFGPYLYLPTGRYHGDDALNLGENRWRLLLQAAYIHHFSERWAVDTAADVSWFSRNHDFGASGAILEQKPTYEYQAYLRYQWTPRTTLGFGGGHIEGGRTRVDGVDQDDRLASSYLRLTIAHFIEPTLQVQLQWGKDVSVEQGFEERSRVNLRLTKLF</sequence>
<gene>
    <name evidence="2" type="ORF">SAMN05216588_11327</name>
</gene>
<accession>A0A1G8IRC8</accession>
<dbReference type="RefSeq" id="WP_084307374.1">
    <property type="nucleotide sequence ID" value="NZ_FNDG01000013.1"/>
</dbReference>
<proteinExistence type="predicted"/>
<feature type="signal peptide" evidence="1">
    <location>
        <begin position="1"/>
        <end position="29"/>
    </location>
</feature>
<evidence type="ECO:0000313" key="3">
    <source>
        <dbReference type="Proteomes" id="UP000198606"/>
    </source>
</evidence>
<dbReference type="STRING" id="29435.SAMN05216588_11327"/>
<keyword evidence="1" id="KW-0732">Signal</keyword>
<organism evidence="2 3">
    <name type="scientific">Phytopseudomonas flavescens</name>
    <dbReference type="NCBI Taxonomy" id="29435"/>
    <lineage>
        <taxon>Bacteria</taxon>
        <taxon>Pseudomonadati</taxon>
        <taxon>Pseudomonadota</taxon>
        <taxon>Gammaproteobacteria</taxon>
        <taxon>Pseudomonadales</taxon>
        <taxon>Pseudomonadaceae</taxon>
        <taxon>Phytopseudomonas</taxon>
    </lineage>
</organism>
<name>A0A1G8IRC8_9GAMM</name>
<dbReference type="AlphaFoldDB" id="A0A1G8IRC8"/>
<evidence type="ECO:0000256" key="1">
    <source>
        <dbReference type="SAM" id="SignalP"/>
    </source>
</evidence>
<dbReference type="EMBL" id="FNDG01000013">
    <property type="protein sequence ID" value="SDI21555.1"/>
    <property type="molecule type" value="Genomic_DNA"/>
</dbReference>
<evidence type="ECO:0000313" key="2">
    <source>
        <dbReference type="EMBL" id="SDI21555.1"/>
    </source>
</evidence>
<dbReference type="Proteomes" id="UP000198606">
    <property type="component" value="Unassembled WGS sequence"/>
</dbReference>
<dbReference type="Pfam" id="PF13557">
    <property type="entry name" value="Phenol_MetA_deg"/>
    <property type="match status" value="1"/>
</dbReference>
<feature type="chain" id="PRO_5011609252" evidence="1">
    <location>
        <begin position="30"/>
        <end position="298"/>
    </location>
</feature>
<dbReference type="InterPro" id="IPR025737">
    <property type="entry name" value="FApF"/>
</dbReference>
<protein>
    <submittedName>
        <fullName evidence="2">Uncharacterized conserved protein</fullName>
    </submittedName>
</protein>